<comment type="caution">
    <text evidence="4">The sequence shown here is derived from an EMBL/GenBank/DDBJ whole genome shotgun (WGS) entry which is preliminary data.</text>
</comment>
<dbReference type="InterPro" id="IPR003593">
    <property type="entry name" value="AAA+_ATPase"/>
</dbReference>
<evidence type="ECO:0000259" key="3">
    <source>
        <dbReference type="PROSITE" id="PS50893"/>
    </source>
</evidence>
<dbReference type="AlphaFoldDB" id="A0AAJ2P218"/>
<keyword evidence="2 4" id="KW-0067">ATP-binding</keyword>
<sequence length="448" mass="50608">MYSHIENLEKNINGDLLIKIKKLNINARQRIGVIGDNGQGKTTLLNIVSGQDHDFSGKLQNQGKIVFVEQLNRFNDLSGGQKTHELIEKALAQKPDLLLLDEPTTHLDETNIQWLLRELRNFSGSILAVSHDRYFLKQFADLLWVFENHQVKEFTGDFAHFIEFRKSLSLNQKNIYKSAKNKSRQLQKPAQIISRKADKLAKTSIRNPFYGKKSKKLAHLAKNSQRRIENLEKVEKPYEKKSLKLRNSFNLKEGKNLIKVLNLDVIREERLLLSELSLTISTGDKVALIGDNGVGKTTSIEAIMCAKAPVVTRSENLEIAYFHQDLSQLDDSKNLLENILNGSLESEQTAHDFLGAFGIRRDKVFQKTISLSGGEKIKLALIKTLLSGANLLILDEPTNFLDITAVKALEDFLLGYSGGVLLISHDRELVETVANKIYKISGQRIIEL</sequence>
<dbReference type="InterPro" id="IPR051309">
    <property type="entry name" value="ABCF_ATPase"/>
</dbReference>
<dbReference type="Gene3D" id="3.40.50.300">
    <property type="entry name" value="P-loop containing nucleotide triphosphate hydrolases"/>
    <property type="match status" value="3"/>
</dbReference>
<proteinExistence type="predicted"/>
<dbReference type="InterPro" id="IPR003439">
    <property type="entry name" value="ABC_transporter-like_ATP-bd"/>
</dbReference>
<protein>
    <submittedName>
        <fullName evidence="4">ATP-binding cassette domain-containing protein</fullName>
    </submittedName>
</protein>
<dbReference type="CDD" id="cd03221">
    <property type="entry name" value="ABCF_EF-3"/>
    <property type="match status" value="2"/>
</dbReference>
<dbReference type="EMBL" id="WERV01000005">
    <property type="protein sequence ID" value="MDV7715463.1"/>
    <property type="molecule type" value="Genomic_DNA"/>
</dbReference>
<feature type="domain" description="ABC transporter" evidence="3">
    <location>
        <begin position="258"/>
        <end position="448"/>
    </location>
</feature>
<evidence type="ECO:0000256" key="1">
    <source>
        <dbReference type="ARBA" id="ARBA00022741"/>
    </source>
</evidence>
<reference evidence="4" key="1">
    <citation type="submission" date="2019-10" db="EMBL/GenBank/DDBJ databases">
        <title>Malate fermentation in French cider.</title>
        <authorList>
            <person name="Cousin F.J."/>
            <person name="Medina Fernandez S."/>
            <person name="Misery B."/>
            <person name="Laplace J.-M."/>
            <person name="Cretenet M."/>
        </authorList>
    </citation>
    <scope>NUCLEOTIDE SEQUENCE</scope>
    <source>
        <strain evidence="4">UCMA15129</strain>
    </source>
</reference>
<evidence type="ECO:0000313" key="5">
    <source>
        <dbReference type="Proteomes" id="UP001281024"/>
    </source>
</evidence>
<evidence type="ECO:0000313" key="4">
    <source>
        <dbReference type="EMBL" id="MDV7715463.1"/>
    </source>
</evidence>
<dbReference type="GO" id="GO:0016887">
    <property type="term" value="F:ATP hydrolysis activity"/>
    <property type="evidence" value="ECO:0007669"/>
    <property type="project" value="InterPro"/>
</dbReference>
<feature type="domain" description="ABC transporter" evidence="3">
    <location>
        <begin position="3"/>
        <end position="173"/>
    </location>
</feature>
<dbReference type="PROSITE" id="PS50893">
    <property type="entry name" value="ABC_TRANSPORTER_2"/>
    <property type="match status" value="2"/>
</dbReference>
<name>A0AAJ2P218_OENOE</name>
<dbReference type="Pfam" id="PF00005">
    <property type="entry name" value="ABC_tran"/>
    <property type="match status" value="3"/>
</dbReference>
<accession>A0AAJ2P218</accession>
<gene>
    <name evidence="4" type="ORF">GA838_06875</name>
</gene>
<dbReference type="PANTHER" id="PTHR42855">
    <property type="entry name" value="ABC TRANSPORTER ATP-BINDING SUBUNIT"/>
    <property type="match status" value="1"/>
</dbReference>
<dbReference type="SUPFAM" id="SSF52540">
    <property type="entry name" value="P-loop containing nucleoside triphosphate hydrolases"/>
    <property type="match status" value="2"/>
</dbReference>
<dbReference type="InterPro" id="IPR027417">
    <property type="entry name" value="P-loop_NTPase"/>
</dbReference>
<dbReference type="Proteomes" id="UP001281024">
    <property type="component" value="Unassembled WGS sequence"/>
</dbReference>
<dbReference type="GO" id="GO:0005524">
    <property type="term" value="F:ATP binding"/>
    <property type="evidence" value="ECO:0007669"/>
    <property type="project" value="UniProtKB-KW"/>
</dbReference>
<evidence type="ECO:0000256" key="2">
    <source>
        <dbReference type="ARBA" id="ARBA00022840"/>
    </source>
</evidence>
<dbReference type="SMART" id="SM00382">
    <property type="entry name" value="AAA"/>
    <property type="match status" value="2"/>
</dbReference>
<dbReference type="PANTHER" id="PTHR42855:SF2">
    <property type="entry name" value="DRUG RESISTANCE ABC TRANSPORTER,ATP-BINDING PROTEIN"/>
    <property type="match status" value="1"/>
</dbReference>
<keyword evidence="1" id="KW-0547">Nucleotide-binding</keyword>
<organism evidence="4 5">
    <name type="scientific">Oenococcus oeni</name>
    <name type="common">Leuconostoc oenos</name>
    <dbReference type="NCBI Taxonomy" id="1247"/>
    <lineage>
        <taxon>Bacteria</taxon>
        <taxon>Bacillati</taxon>
        <taxon>Bacillota</taxon>
        <taxon>Bacilli</taxon>
        <taxon>Lactobacillales</taxon>
        <taxon>Lactobacillaceae</taxon>
        <taxon>Oenococcus</taxon>
    </lineage>
</organism>